<keyword evidence="2 6" id="KW-0812">Transmembrane</keyword>
<feature type="transmembrane region" description="Helical" evidence="6">
    <location>
        <begin position="176"/>
        <end position="196"/>
    </location>
</feature>
<proteinExistence type="predicted"/>
<evidence type="ECO:0000256" key="4">
    <source>
        <dbReference type="ARBA" id="ARBA00023136"/>
    </source>
</evidence>
<keyword evidence="8" id="KW-1185">Reference proteome</keyword>
<protein>
    <submittedName>
        <fullName evidence="7">Type IV secretion system protein</fullName>
    </submittedName>
</protein>
<feature type="compositionally biased region" description="Polar residues" evidence="5">
    <location>
        <begin position="323"/>
        <end position="342"/>
    </location>
</feature>
<feature type="region of interest" description="Disordered" evidence="5">
    <location>
        <begin position="321"/>
        <end position="344"/>
    </location>
</feature>
<keyword evidence="4 6" id="KW-0472">Membrane</keyword>
<reference evidence="7 8" key="1">
    <citation type="submission" date="2024-06" db="EMBL/GenBank/DDBJ databases">
        <authorList>
            <person name="Woo H."/>
        </authorList>
    </citation>
    <scope>NUCLEOTIDE SEQUENCE [LARGE SCALE GENOMIC DNA]</scope>
    <source>
        <strain evidence="7 8">S2-g</strain>
    </source>
</reference>
<comment type="caution">
    <text evidence="7">The sequence shown here is derived from an EMBL/GenBank/DDBJ whole genome shotgun (WGS) entry which is preliminary data.</text>
</comment>
<sequence>MPDLGKFVFFTIINNYLSNQINSFQWDLLQRTSMVIGAVALVVLTIWIVFHGYRIITGQSREPMMALVGDSLKAVLVVGIATSMAGGSQQLYWALSDGTSAAIVQLVTGKNASPFQSIDDNLAAMQLGMSTIDTIEDGGNARVATDLTRDKWMSGAGVAGPAVIAGALLLLNKIALALFIGFGPMFIMCLLFRQTAPLFQKWLLYGIGTVFSLAVLSVMITLSMQMLTAITASYIAQYVASMATQGGLSTDGLNSMALQQGGIGLILTTLIISAPPMAAAFFQGTLGQVNFFSPFGRIGEGMASSRQQMALGTHRYQALPPGNANTTVDPNSKAGNTPQITGPSGLAAGGDTVKSYNPNIGRFGG</sequence>
<keyword evidence="3 6" id="KW-1133">Transmembrane helix</keyword>
<evidence type="ECO:0000256" key="6">
    <source>
        <dbReference type="SAM" id="Phobius"/>
    </source>
</evidence>
<name>A0ABV3QSN2_9GAMM</name>
<accession>A0ABV3QSN2</accession>
<evidence type="ECO:0000313" key="7">
    <source>
        <dbReference type="EMBL" id="MEW9625587.1"/>
    </source>
</evidence>
<feature type="transmembrane region" description="Helical" evidence="6">
    <location>
        <begin position="34"/>
        <end position="53"/>
    </location>
</feature>
<evidence type="ECO:0000256" key="1">
    <source>
        <dbReference type="ARBA" id="ARBA00004141"/>
    </source>
</evidence>
<dbReference type="RefSeq" id="WP_367845878.1">
    <property type="nucleotide sequence ID" value="NZ_JBFOHL010000016.1"/>
</dbReference>
<comment type="subcellular location">
    <subcellularLocation>
        <location evidence="1">Membrane</location>
        <topology evidence="1">Multi-pass membrane protein</topology>
    </subcellularLocation>
</comment>
<dbReference type="Proteomes" id="UP001556170">
    <property type="component" value="Unassembled WGS sequence"/>
</dbReference>
<evidence type="ECO:0000256" key="3">
    <source>
        <dbReference type="ARBA" id="ARBA00022989"/>
    </source>
</evidence>
<evidence type="ECO:0000256" key="2">
    <source>
        <dbReference type="ARBA" id="ARBA00022692"/>
    </source>
</evidence>
<evidence type="ECO:0000256" key="5">
    <source>
        <dbReference type="SAM" id="MobiDB-lite"/>
    </source>
</evidence>
<organism evidence="7 8">
    <name type="scientific">Rhodanobacter geophilus</name>
    <dbReference type="NCBI Taxonomy" id="3162488"/>
    <lineage>
        <taxon>Bacteria</taxon>
        <taxon>Pseudomonadati</taxon>
        <taxon>Pseudomonadota</taxon>
        <taxon>Gammaproteobacteria</taxon>
        <taxon>Lysobacterales</taxon>
        <taxon>Rhodanobacteraceae</taxon>
        <taxon>Rhodanobacter</taxon>
    </lineage>
</organism>
<gene>
    <name evidence="7" type="ORF">ABQJ56_15260</name>
</gene>
<evidence type="ECO:0000313" key="8">
    <source>
        <dbReference type="Proteomes" id="UP001556170"/>
    </source>
</evidence>
<dbReference type="InterPro" id="IPR007688">
    <property type="entry name" value="Conjugal_tfr_TrbL/VirB6"/>
</dbReference>
<dbReference type="Pfam" id="PF04610">
    <property type="entry name" value="TrbL"/>
    <property type="match status" value="1"/>
</dbReference>
<feature type="transmembrane region" description="Helical" evidence="6">
    <location>
        <begin position="202"/>
        <end position="222"/>
    </location>
</feature>
<dbReference type="EMBL" id="JBFOHL010000016">
    <property type="protein sequence ID" value="MEW9625587.1"/>
    <property type="molecule type" value="Genomic_DNA"/>
</dbReference>
<feature type="transmembrane region" description="Helical" evidence="6">
    <location>
        <begin position="152"/>
        <end position="171"/>
    </location>
</feature>